<sequence length="200" mass="22009">MTTRDQSQGGHADSNMKIISWSDYACPFAYIGFKRLLVARPLTSDSSESGEVEWRAYELHPEIPAGGFERPRGKHGFLKALASEDGLTLRASDRVWSSRPALLAAEVARSQGKHAELHERLFAAAWEEGLDLGRSDVLHTLINDVGLDAATVLTEMTQQRYLDAIVDALEEAMMLGITGTPSYLLNGQVLRGVQEVEALR</sequence>
<dbReference type="InterPro" id="IPR036249">
    <property type="entry name" value="Thioredoxin-like_sf"/>
</dbReference>
<dbReference type="GO" id="GO:0016491">
    <property type="term" value="F:oxidoreductase activity"/>
    <property type="evidence" value="ECO:0007669"/>
    <property type="project" value="InterPro"/>
</dbReference>
<dbReference type="PANTHER" id="PTHR13887">
    <property type="entry name" value="GLUTATHIONE S-TRANSFERASE KAPPA"/>
    <property type="match status" value="1"/>
</dbReference>
<accession>A0A6J6X2W2</accession>
<name>A0A6J6X2W2_9ZZZZ</name>
<dbReference type="EMBL" id="CAEZZU010000230">
    <property type="protein sequence ID" value="CAB4789498.1"/>
    <property type="molecule type" value="Genomic_DNA"/>
</dbReference>
<dbReference type="Gene3D" id="3.40.30.10">
    <property type="entry name" value="Glutaredoxin"/>
    <property type="match status" value="1"/>
</dbReference>
<evidence type="ECO:0000259" key="1">
    <source>
        <dbReference type="Pfam" id="PF01323"/>
    </source>
</evidence>
<protein>
    <submittedName>
        <fullName evidence="3">Unannotated protein</fullName>
    </submittedName>
</protein>
<evidence type="ECO:0000313" key="2">
    <source>
        <dbReference type="EMBL" id="CAB4658135.1"/>
    </source>
</evidence>
<dbReference type="AlphaFoldDB" id="A0A6J6X2W2"/>
<dbReference type="InterPro" id="IPR001853">
    <property type="entry name" value="DSBA-like_thioredoxin_dom"/>
</dbReference>
<reference evidence="3" key="1">
    <citation type="submission" date="2020-05" db="EMBL/GenBank/DDBJ databases">
        <authorList>
            <person name="Chiriac C."/>
            <person name="Salcher M."/>
            <person name="Ghai R."/>
            <person name="Kavagutti S V."/>
        </authorList>
    </citation>
    <scope>NUCLEOTIDE SEQUENCE</scope>
</reference>
<evidence type="ECO:0000313" key="3">
    <source>
        <dbReference type="EMBL" id="CAB4789498.1"/>
    </source>
</evidence>
<proteinExistence type="predicted"/>
<organism evidence="3">
    <name type="scientific">freshwater metagenome</name>
    <dbReference type="NCBI Taxonomy" id="449393"/>
    <lineage>
        <taxon>unclassified sequences</taxon>
        <taxon>metagenomes</taxon>
        <taxon>ecological metagenomes</taxon>
    </lineage>
</organism>
<dbReference type="EMBL" id="CAEZWM010000086">
    <property type="protein sequence ID" value="CAB4658135.1"/>
    <property type="molecule type" value="Genomic_DNA"/>
</dbReference>
<gene>
    <name evidence="2" type="ORF">UFOPK2242_00795</name>
    <name evidence="3" type="ORF">UFOPK2925_01331</name>
</gene>
<dbReference type="SUPFAM" id="SSF52833">
    <property type="entry name" value="Thioredoxin-like"/>
    <property type="match status" value="1"/>
</dbReference>
<dbReference type="Pfam" id="PF01323">
    <property type="entry name" value="DSBA"/>
    <property type="match status" value="1"/>
</dbReference>
<feature type="domain" description="DSBA-like thioredoxin" evidence="1">
    <location>
        <begin position="18"/>
        <end position="199"/>
    </location>
</feature>
<dbReference type="PANTHER" id="PTHR13887:SF41">
    <property type="entry name" value="THIOREDOXIN SUPERFAMILY PROTEIN"/>
    <property type="match status" value="1"/>
</dbReference>